<sequence length="239" mass="27880">MFRRNAIISVVIIILTVILGQIAKANLLVDNKILKIKTVDELNKLVFQFDLSLDDYIYPNYYTPEKALEVNDRAEIIAVVSPTGRIEQYHWLLRQEVVINKVVRGDKSLEGMTAKLDVSNGLVYYNIDEKRDPFDPRGFNLYYTNTVNIMQPGNEYLAFFNRMPLQDYAEDDIIFNCISTEYSYFNLSLPENDLLITDATANYKLEDLKEYEYFTGSKRMLDLWYDVKEAAVKKYLDPQ</sequence>
<evidence type="ECO:0008006" key="3">
    <source>
        <dbReference type="Google" id="ProtNLM"/>
    </source>
</evidence>
<evidence type="ECO:0000313" key="1">
    <source>
        <dbReference type="EMBL" id="PFH04260.1"/>
    </source>
</evidence>
<dbReference type="EMBL" id="PDBW01000001">
    <property type="protein sequence ID" value="PFH04260.1"/>
    <property type="molecule type" value="Genomic_DNA"/>
</dbReference>
<dbReference type="RefSeq" id="WP_003513469.1">
    <property type="nucleotide sequence ID" value="NZ_CP013828.1"/>
</dbReference>
<dbReference type="Proteomes" id="UP000223596">
    <property type="component" value="Unassembled WGS sequence"/>
</dbReference>
<evidence type="ECO:0000313" key="2">
    <source>
        <dbReference type="Proteomes" id="UP000223596"/>
    </source>
</evidence>
<dbReference type="AlphaFoldDB" id="A0AB36TMI0"/>
<gene>
    <name evidence="1" type="ORF">M972_113089</name>
</gene>
<accession>A0AB36TMI0</accession>
<comment type="caution">
    <text evidence="1">The sequence shown here is derived from an EMBL/GenBank/DDBJ whole genome shotgun (WGS) entry which is preliminary data.</text>
</comment>
<proteinExistence type="predicted"/>
<protein>
    <recommendedName>
        <fullName evidence="3">DUF4340 domain-containing protein</fullName>
    </recommendedName>
</protein>
<dbReference type="GeneID" id="35804697"/>
<reference evidence="1 2" key="1">
    <citation type="submission" date="2017-09" db="EMBL/GenBank/DDBJ databases">
        <title>Evaluation of Pacific Biosciences Sequencing Technology to Finishing C. thermocellum Genome Sequences.</title>
        <authorList>
            <person name="Brown S."/>
        </authorList>
    </citation>
    <scope>NUCLEOTIDE SEQUENCE [LARGE SCALE GENOMIC DNA]</scope>
    <source>
        <strain evidence="1 2">AD2</strain>
    </source>
</reference>
<organism evidence="1 2">
    <name type="scientific">Acetivibrio thermocellus AD2</name>
    <dbReference type="NCBI Taxonomy" id="1138384"/>
    <lineage>
        <taxon>Bacteria</taxon>
        <taxon>Bacillati</taxon>
        <taxon>Bacillota</taxon>
        <taxon>Clostridia</taxon>
        <taxon>Eubacteriales</taxon>
        <taxon>Oscillospiraceae</taxon>
        <taxon>Acetivibrio</taxon>
    </lineage>
</organism>
<name>A0AB36TMI0_ACETH</name>